<dbReference type="EMBL" id="JACNIG010000245">
    <property type="protein sequence ID" value="MBC8432751.1"/>
    <property type="molecule type" value="Genomic_DNA"/>
</dbReference>
<feature type="domain" description="AAA" evidence="1">
    <location>
        <begin position="21"/>
        <end position="137"/>
    </location>
</feature>
<dbReference type="PANTHER" id="PTHR43566">
    <property type="entry name" value="CONSERVED PROTEIN"/>
    <property type="match status" value="1"/>
</dbReference>
<dbReference type="Pfam" id="PF13173">
    <property type="entry name" value="AAA_14"/>
    <property type="match status" value="1"/>
</dbReference>
<dbReference type="GO" id="GO:0005524">
    <property type="term" value="F:ATP binding"/>
    <property type="evidence" value="ECO:0007669"/>
    <property type="project" value="UniProtKB-KW"/>
</dbReference>
<evidence type="ECO:0000313" key="3">
    <source>
        <dbReference type="EMBL" id="MBC8432751.1"/>
    </source>
</evidence>
<organism evidence="3 4">
    <name type="scientific">Candidatus Desulfatibia vada</name>
    <dbReference type="NCBI Taxonomy" id="2841696"/>
    <lineage>
        <taxon>Bacteria</taxon>
        <taxon>Pseudomonadati</taxon>
        <taxon>Thermodesulfobacteriota</taxon>
        <taxon>Desulfobacteria</taxon>
        <taxon>Desulfobacterales</taxon>
        <taxon>Desulfobacterales incertae sedis</taxon>
        <taxon>Candidatus Desulfatibia</taxon>
    </lineage>
</organism>
<reference evidence="3 4" key="1">
    <citation type="submission" date="2020-08" db="EMBL/GenBank/DDBJ databases">
        <title>Bridging the membrane lipid divide: bacteria of the FCB group superphylum have the potential to synthesize archaeal ether lipids.</title>
        <authorList>
            <person name="Villanueva L."/>
            <person name="Von Meijenfeldt F.A.B."/>
            <person name="Westbye A.B."/>
            <person name="Yadav S."/>
            <person name="Hopmans E.C."/>
            <person name="Dutilh B.E."/>
            <person name="Sinninghe Damste J.S."/>
        </authorList>
    </citation>
    <scope>NUCLEOTIDE SEQUENCE [LARGE SCALE GENOMIC DNA]</scope>
    <source>
        <strain evidence="3">NIOZ-UU17</strain>
    </source>
</reference>
<evidence type="ECO:0000259" key="2">
    <source>
        <dbReference type="Pfam" id="PF13635"/>
    </source>
</evidence>
<proteinExistence type="predicted"/>
<dbReference type="PANTHER" id="PTHR43566:SF2">
    <property type="entry name" value="DUF4143 DOMAIN-CONTAINING PROTEIN"/>
    <property type="match status" value="1"/>
</dbReference>
<evidence type="ECO:0000313" key="4">
    <source>
        <dbReference type="Proteomes" id="UP000605201"/>
    </source>
</evidence>
<gene>
    <name evidence="3" type="ORF">H8D96_12635</name>
</gene>
<keyword evidence="3" id="KW-0067">ATP-binding</keyword>
<dbReference type="InterPro" id="IPR025420">
    <property type="entry name" value="DUF4143"/>
</dbReference>
<protein>
    <submittedName>
        <fullName evidence="3">ATP-binding protein</fullName>
    </submittedName>
</protein>
<name>A0A8J6NS93_9BACT</name>
<sequence>MKNTIPYIERLIDLNALLDKKSHFLLGPRQTGKTFLIHHTLKNVRVYDLLDSSIFLALSRNPGRISEELLPQDRIVVIDEIQRLPELLNEVHRLIETRGVNFLLTGSSARKLRRGGINLLGGRARTKYLHPLTYKELNKHFDLFLAIERGLIPSIYFSDEPFADLQAYAGSYLQQEIVAEGATRNIPAFSRFLRVAALCNATIVNFTNVANDAQVARTTVYEYFEILKDTLLLYELPAWKKSKKRKPLTSSKYYFFDVGVAAVLQGREFRAGTPEFGEAFETYLMHELTSFSDYVSGERLSYWRSTSGFEVDFIIGDHTAIEVKAKENLSPNDFKSLRMLAEENQLQRYICVSMEPRRRKVGDIVILPYREFLESLWRGDYS</sequence>
<comment type="caution">
    <text evidence="3">The sequence shown here is derived from an EMBL/GenBank/DDBJ whole genome shotgun (WGS) entry which is preliminary data.</text>
</comment>
<feature type="domain" description="DUF4143" evidence="2">
    <location>
        <begin position="175"/>
        <end position="325"/>
    </location>
</feature>
<evidence type="ECO:0000259" key="1">
    <source>
        <dbReference type="Pfam" id="PF13173"/>
    </source>
</evidence>
<dbReference type="Proteomes" id="UP000605201">
    <property type="component" value="Unassembled WGS sequence"/>
</dbReference>
<accession>A0A8J6NS93</accession>
<dbReference type="AlphaFoldDB" id="A0A8J6NS93"/>
<dbReference type="InterPro" id="IPR027417">
    <property type="entry name" value="P-loop_NTPase"/>
</dbReference>
<dbReference type="InterPro" id="IPR041682">
    <property type="entry name" value="AAA_14"/>
</dbReference>
<dbReference type="Pfam" id="PF13635">
    <property type="entry name" value="DUF4143"/>
    <property type="match status" value="1"/>
</dbReference>
<keyword evidence="3" id="KW-0547">Nucleotide-binding</keyword>
<dbReference type="SUPFAM" id="SSF52540">
    <property type="entry name" value="P-loop containing nucleoside triphosphate hydrolases"/>
    <property type="match status" value="1"/>
</dbReference>